<dbReference type="EMBL" id="JAAXLS010000030">
    <property type="protein sequence ID" value="NKQ57038.1"/>
    <property type="molecule type" value="Genomic_DNA"/>
</dbReference>
<comment type="caution">
    <text evidence="1">The sequence shown here is derived from an EMBL/GenBank/DDBJ whole genome shotgun (WGS) entry which is preliminary data.</text>
</comment>
<reference evidence="1 2" key="1">
    <citation type="submission" date="2020-04" db="EMBL/GenBank/DDBJ databases">
        <title>Novel species.</title>
        <authorList>
            <person name="Teo W.F.A."/>
            <person name="Lipun K."/>
            <person name="Srisuk N."/>
            <person name="Duangmal K."/>
        </authorList>
    </citation>
    <scope>NUCLEOTIDE SEQUENCE [LARGE SCALE GENOMIC DNA]</scope>
    <source>
        <strain evidence="1 2">K13G38</strain>
    </source>
</reference>
<dbReference type="Proteomes" id="UP000715441">
    <property type="component" value="Unassembled WGS sequence"/>
</dbReference>
<accession>A0ABX1JBI1</accession>
<evidence type="ECO:0000313" key="2">
    <source>
        <dbReference type="Proteomes" id="UP000715441"/>
    </source>
</evidence>
<evidence type="ECO:0000313" key="1">
    <source>
        <dbReference type="EMBL" id="NKQ57038.1"/>
    </source>
</evidence>
<organism evidence="1 2">
    <name type="scientific">Amycolatopsis acididurans</name>
    <dbReference type="NCBI Taxonomy" id="2724524"/>
    <lineage>
        <taxon>Bacteria</taxon>
        <taxon>Bacillati</taxon>
        <taxon>Actinomycetota</taxon>
        <taxon>Actinomycetes</taxon>
        <taxon>Pseudonocardiales</taxon>
        <taxon>Pseudonocardiaceae</taxon>
        <taxon>Amycolatopsis</taxon>
    </lineage>
</organism>
<protein>
    <submittedName>
        <fullName evidence="1">Uncharacterized protein</fullName>
    </submittedName>
</protein>
<keyword evidence="2" id="KW-1185">Reference proteome</keyword>
<gene>
    <name evidence="1" type="ORF">HFP15_29630</name>
</gene>
<name>A0ABX1JBI1_9PSEU</name>
<proteinExistence type="predicted"/>
<dbReference type="RefSeq" id="WP_168520064.1">
    <property type="nucleotide sequence ID" value="NZ_JAAXLS010000030.1"/>
</dbReference>
<sequence>MNDFRKAATSTPELHLRIQQARQALEQARLASNSARARAAERTMNWFLDVLSERIAHRGSSGEAA</sequence>